<dbReference type="Proteomes" id="UP000694018">
    <property type="component" value="Chromosome"/>
</dbReference>
<feature type="transmembrane region" description="Helical" evidence="1">
    <location>
        <begin position="7"/>
        <end position="24"/>
    </location>
</feature>
<accession>A0A8F5BRC5</accession>
<dbReference type="EMBL" id="CP077717">
    <property type="protein sequence ID" value="QXJ30022.1"/>
    <property type="molecule type" value="Genomic_DNA"/>
</dbReference>
<feature type="transmembrane region" description="Helical" evidence="1">
    <location>
        <begin position="30"/>
        <end position="46"/>
    </location>
</feature>
<name>A0A8F5BRC5_SACSH</name>
<reference evidence="3" key="1">
    <citation type="journal article" date="2021" name="Environ. Microbiol.">
        <title>New insights into the diversity and evolution of the archaeal mobilome from three complete genomes of Saccharolobus shibatae.</title>
        <authorList>
            <person name="Medvedeva S."/>
            <person name="Brandt D."/>
            <person name="Cvirkaite-Krupovic V."/>
            <person name="Liu Y."/>
            <person name="Severinov K."/>
            <person name="Ishino S."/>
            <person name="Ishino Y."/>
            <person name="Prangishvili D."/>
            <person name="Kalinowski J."/>
            <person name="Krupovic M."/>
        </authorList>
    </citation>
    <scope>NUCLEOTIDE SEQUENCE</scope>
    <source>
        <strain evidence="3">B12</strain>
        <plasmid evidence="2">pB12E5</plasmid>
    </source>
</reference>
<evidence type="ECO:0000313" key="2">
    <source>
        <dbReference type="EMBL" id="QXJ27129.1"/>
    </source>
</evidence>
<dbReference type="Proteomes" id="UP000694018">
    <property type="component" value="Plasmid pB12E5"/>
</dbReference>
<dbReference type="EMBL" id="CP077716">
    <property type="protein sequence ID" value="QXJ27129.1"/>
    <property type="molecule type" value="Genomic_DNA"/>
</dbReference>
<keyword evidence="1" id="KW-0812">Transmembrane</keyword>
<geneLocation type="plasmid" evidence="2 4">
    <name>pB12E5</name>
</geneLocation>
<dbReference type="KEGG" id="sshi:J5U23_p2911"/>
<keyword evidence="2" id="KW-0614">Plasmid</keyword>
<protein>
    <submittedName>
        <fullName evidence="3">Uncharacterized protein</fullName>
    </submittedName>
</protein>
<evidence type="ECO:0000313" key="4">
    <source>
        <dbReference type="Proteomes" id="UP000694018"/>
    </source>
</evidence>
<dbReference type="KEGG" id="sshi:J5U23_02911"/>
<keyword evidence="1" id="KW-0472">Membrane</keyword>
<organism evidence="3 4">
    <name type="scientific">Saccharolobus shibatae (strain ATCC 51178 / DSM 5389 / JCM 8931 / NBRC 15437 / B12)</name>
    <name type="common">Sulfolobus shibatae</name>
    <dbReference type="NCBI Taxonomy" id="523848"/>
    <lineage>
        <taxon>Archaea</taxon>
        <taxon>Thermoproteota</taxon>
        <taxon>Thermoprotei</taxon>
        <taxon>Sulfolobales</taxon>
        <taxon>Sulfolobaceae</taxon>
        <taxon>Saccharolobus</taxon>
    </lineage>
</organism>
<gene>
    <name evidence="3" type="ORF">J5U23_02911</name>
    <name evidence="2" type="ORF">J5U23_p2911</name>
</gene>
<evidence type="ECO:0000256" key="1">
    <source>
        <dbReference type="SAM" id="Phobius"/>
    </source>
</evidence>
<keyword evidence="1" id="KW-1133">Transmembrane helix</keyword>
<proteinExistence type="predicted"/>
<dbReference type="AlphaFoldDB" id="A0A8F5BRC5"/>
<sequence>MKKANLVYALSGATFFIIIGIIMHKDIATIISSAVLITLSLLDGPFKKLVNRN</sequence>
<evidence type="ECO:0000313" key="3">
    <source>
        <dbReference type="EMBL" id="QXJ30022.1"/>
    </source>
</evidence>